<evidence type="ECO:0000313" key="2">
    <source>
        <dbReference type="EMBL" id="TSJ77072.1"/>
    </source>
</evidence>
<dbReference type="InterPro" id="IPR016195">
    <property type="entry name" value="Pol/histidinol_Pase-like"/>
</dbReference>
<keyword evidence="2" id="KW-0378">Hydrolase</keyword>
<dbReference type="PANTHER" id="PTHR40084">
    <property type="entry name" value="PHOSPHOHYDROLASE, PHP FAMILY"/>
    <property type="match status" value="1"/>
</dbReference>
<dbReference type="AlphaFoldDB" id="A0A556QKD8"/>
<protein>
    <submittedName>
        <fullName evidence="2">DNA helicase UvrD</fullName>
    </submittedName>
</protein>
<dbReference type="Proteomes" id="UP000315648">
    <property type="component" value="Unassembled WGS sequence"/>
</dbReference>
<dbReference type="EMBL" id="VMBG01000002">
    <property type="protein sequence ID" value="TSJ77072.1"/>
    <property type="molecule type" value="Genomic_DNA"/>
</dbReference>
<proteinExistence type="predicted"/>
<gene>
    <name evidence="2" type="ORF">FPL22_13295</name>
</gene>
<dbReference type="GO" id="GO:0004386">
    <property type="term" value="F:helicase activity"/>
    <property type="evidence" value="ECO:0007669"/>
    <property type="project" value="UniProtKB-KW"/>
</dbReference>
<dbReference type="CDD" id="cd19067">
    <property type="entry name" value="PfuEndoQ-like"/>
    <property type="match status" value="1"/>
</dbReference>
<dbReference type="OrthoDB" id="9810135at2"/>
<feature type="region of interest" description="Disordered" evidence="1">
    <location>
        <begin position="425"/>
        <end position="450"/>
    </location>
</feature>
<organism evidence="2 3">
    <name type="scientific">Rariglobus hedericola</name>
    <dbReference type="NCBI Taxonomy" id="2597822"/>
    <lineage>
        <taxon>Bacteria</taxon>
        <taxon>Pseudomonadati</taxon>
        <taxon>Verrucomicrobiota</taxon>
        <taxon>Opitutia</taxon>
        <taxon>Opitutales</taxon>
        <taxon>Opitutaceae</taxon>
        <taxon>Rariglobus</taxon>
    </lineage>
</organism>
<keyword evidence="2" id="KW-0547">Nucleotide-binding</keyword>
<comment type="caution">
    <text evidence="2">The sequence shown here is derived from an EMBL/GenBank/DDBJ whole genome shotgun (WGS) entry which is preliminary data.</text>
</comment>
<dbReference type="SUPFAM" id="SSF89550">
    <property type="entry name" value="PHP domain-like"/>
    <property type="match status" value="1"/>
</dbReference>
<sequence length="450" mass="49389">MHVFMTGPQENAFSCKFAAAGFCCGQGRRVISSQFIVMILAADLHIHSRYASAVSKDMTLENISLYARKKGVDLIGTGDCVQPDWLRELEAGLQPVKSQPGFFALRKELGEAASAQLSEKLRRPLRFLLSTEIHCSPAGTAELRGPHHLVYFPTFDVAWAFHRKLSPYGDLNEGRPRVRLSSRELLEMVLEHGEGSEFAPAHWLNPFFSICGSQGGGDGTLVEQFGSLAPHVTLVETGLTSTPPMCRRVSGLDGRRLYSNSDAHSLENIGREVTLIEGATDYEAVFAALRGIGSGRVVSTVKYAIERTRYFRNWCGICQESVDGMLCPTCGRKLAMGSRDRVEQIADRAEPVFPADAPPWMMILPLAEVLSDVLGVDDSAKAVQQQHARLLEELGNERYILTEATHDEIARVGTAQLARIIVGQRTQPPGRKPPKLKRAGGDDQFSLGIS</sequence>
<accession>A0A556QKD8</accession>
<dbReference type="RefSeq" id="WP_144230893.1">
    <property type="nucleotide sequence ID" value="NZ_VMBG01000002.1"/>
</dbReference>
<evidence type="ECO:0000313" key="3">
    <source>
        <dbReference type="Proteomes" id="UP000315648"/>
    </source>
</evidence>
<reference evidence="2 3" key="1">
    <citation type="submission" date="2019-07" db="EMBL/GenBank/DDBJ databases">
        <title>Description of 53C-WASEF.</title>
        <authorList>
            <person name="Pitt A."/>
            <person name="Hahn M.W."/>
        </authorList>
    </citation>
    <scope>NUCLEOTIDE SEQUENCE [LARGE SCALE GENOMIC DNA]</scope>
    <source>
        <strain evidence="2 3">53C-WASEF</strain>
    </source>
</reference>
<name>A0A556QKD8_9BACT</name>
<dbReference type="PANTHER" id="PTHR40084:SF1">
    <property type="entry name" value="PHOSPHOTRANSFERASE"/>
    <property type="match status" value="1"/>
</dbReference>
<dbReference type="Gene3D" id="3.20.20.140">
    <property type="entry name" value="Metal-dependent hydrolases"/>
    <property type="match status" value="1"/>
</dbReference>
<keyword evidence="2" id="KW-0347">Helicase</keyword>
<keyword evidence="3" id="KW-1185">Reference proteome</keyword>
<keyword evidence="2" id="KW-0067">ATP-binding</keyword>
<evidence type="ECO:0000256" key="1">
    <source>
        <dbReference type="SAM" id="MobiDB-lite"/>
    </source>
</evidence>